<keyword evidence="2" id="KW-0805">Transcription regulation</keyword>
<dbReference type="RefSeq" id="WP_043802926.1">
    <property type="nucleotide sequence ID" value="NZ_AVCH01000156.1"/>
</dbReference>
<dbReference type="SUPFAM" id="SSF50104">
    <property type="entry name" value="Translation proteins SH3-like domain"/>
    <property type="match status" value="1"/>
</dbReference>
<keyword evidence="1" id="KW-0889">Transcription antitermination</keyword>
<keyword evidence="3" id="KW-0804">Transcription</keyword>
<sequence length="171" mass="18700">MQRWYCVHTKPRAEAQALEHLRRQGFECLLPRLQRTLLRSGRRQTVVEALFPRYLFLRADAEATSLAPVRSTKGAVGLVRTAGLPATVPDEFIERLQADANADGLITLPERRLLPGERVAITDGPLAGLQGIYTQAQGEQRALVLLEILGGVQSVALPNYVLEPVGPAQAA</sequence>
<dbReference type="Pfam" id="PF02357">
    <property type="entry name" value="NusG"/>
    <property type="match status" value="1"/>
</dbReference>
<evidence type="ECO:0000259" key="4">
    <source>
        <dbReference type="SMART" id="SM00738"/>
    </source>
</evidence>
<dbReference type="EMBL" id="AVCH01000156">
    <property type="protein sequence ID" value="KFN47917.1"/>
    <property type="molecule type" value="Genomic_DNA"/>
</dbReference>
<dbReference type="Gene3D" id="3.30.70.940">
    <property type="entry name" value="NusG, N-terminal domain"/>
    <property type="match status" value="1"/>
</dbReference>
<dbReference type="PANTHER" id="PTHR30265:SF7">
    <property type="entry name" value="TRANSCRIPTION ANTITERMINATION PROTEIN RFAH"/>
    <property type="match status" value="1"/>
</dbReference>
<dbReference type="SUPFAM" id="SSF82679">
    <property type="entry name" value="N-utilization substance G protein NusG, N-terminal domain"/>
    <property type="match status" value="1"/>
</dbReference>
<dbReference type="InterPro" id="IPR036735">
    <property type="entry name" value="NGN_dom_sf"/>
</dbReference>
<dbReference type="SMART" id="SM00738">
    <property type="entry name" value="NGN"/>
    <property type="match status" value="1"/>
</dbReference>
<evidence type="ECO:0000256" key="3">
    <source>
        <dbReference type="ARBA" id="ARBA00023163"/>
    </source>
</evidence>
<dbReference type="CDD" id="cd09892">
    <property type="entry name" value="NGN_SP_RfaH"/>
    <property type="match status" value="1"/>
</dbReference>
<gene>
    <name evidence="5" type="ORF">N790_07140</name>
</gene>
<evidence type="ECO:0000256" key="1">
    <source>
        <dbReference type="ARBA" id="ARBA00022814"/>
    </source>
</evidence>
<dbReference type="InterPro" id="IPR008991">
    <property type="entry name" value="Translation_prot_SH3-like_sf"/>
</dbReference>
<dbReference type="eggNOG" id="COG0250">
    <property type="taxonomic scope" value="Bacteria"/>
</dbReference>
<dbReference type="InterPro" id="IPR043425">
    <property type="entry name" value="NusG-like"/>
</dbReference>
<feature type="domain" description="NusG-like N-terminal" evidence="4">
    <location>
        <begin position="1"/>
        <end position="100"/>
    </location>
</feature>
<dbReference type="STRING" id="1384054.N790_07140"/>
<accession>A0A091B8W2</accession>
<organism evidence="5 6">
    <name type="scientific">Arenimonas malthae CC-JY-1</name>
    <dbReference type="NCBI Taxonomy" id="1384054"/>
    <lineage>
        <taxon>Bacteria</taxon>
        <taxon>Pseudomonadati</taxon>
        <taxon>Pseudomonadota</taxon>
        <taxon>Gammaproteobacteria</taxon>
        <taxon>Lysobacterales</taxon>
        <taxon>Lysobacteraceae</taxon>
        <taxon>Arenimonas</taxon>
    </lineage>
</organism>
<dbReference type="GO" id="GO:0005829">
    <property type="term" value="C:cytosol"/>
    <property type="evidence" value="ECO:0007669"/>
    <property type="project" value="TreeGrafter"/>
</dbReference>
<evidence type="ECO:0000313" key="6">
    <source>
        <dbReference type="Proteomes" id="UP000029392"/>
    </source>
</evidence>
<dbReference type="AlphaFoldDB" id="A0A091B8W2"/>
<protein>
    <recommendedName>
        <fullName evidence="4">NusG-like N-terminal domain-containing protein</fullName>
    </recommendedName>
</protein>
<dbReference type="GO" id="GO:0031564">
    <property type="term" value="P:transcription antitermination"/>
    <property type="evidence" value="ECO:0007669"/>
    <property type="project" value="UniProtKB-KW"/>
</dbReference>
<dbReference type="Proteomes" id="UP000029392">
    <property type="component" value="Unassembled WGS sequence"/>
</dbReference>
<dbReference type="OrthoDB" id="9790639at2"/>
<dbReference type="GO" id="GO:0006354">
    <property type="term" value="P:DNA-templated transcription elongation"/>
    <property type="evidence" value="ECO:0007669"/>
    <property type="project" value="InterPro"/>
</dbReference>
<proteinExistence type="predicted"/>
<evidence type="ECO:0000313" key="5">
    <source>
        <dbReference type="EMBL" id="KFN47917.1"/>
    </source>
</evidence>
<name>A0A091B8W2_9GAMM</name>
<evidence type="ECO:0000256" key="2">
    <source>
        <dbReference type="ARBA" id="ARBA00023015"/>
    </source>
</evidence>
<reference evidence="5 6" key="1">
    <citation type="submission" date="2013-09" db="EMBL/GenBank/DDBJ databases">
        <title>Genome sequencing of Arenimonas malthae.</title>
        <authorList>
            <person name="Chen F."/>
            <person name="Wang G."/>
        </authorList>
    </citation>
    <scope>NUCLEOTIDE SEQUENCE [LARGE SCALE GENOMIC DNA]</scope>
    <source>
        <strain evidence="5 6">CC-JY-1</strain>
    </source>
</reference>
<dbReference type="PATRIC" id="fig|1384054.3.peg.1433"/>
<dbReference type="PANTHER" id="PTHR30265">
    <property type="entry name" value="RHO-INTERACTING TRANSCRIPTION TERMINATION FACTOR NUSG"/>
    <property type="match status" value="1"/>
</dbReference>
<dbReference type="InterPro" id="IPR006645">
    <property type="entry name" value="NGN-like_dom"/>
</dbReference>
<comment type="caution">
    <text evidence="5">The sequence shown here is derived from an EMBL/GenBank/DDBJ whole genome shotgun (WGS) entry which is preliminary data.</text>
</comment>
<keyword evidence="6" id="KW-1185">Reference proteome</keyword>